<evidence type="ECO:0000256" key="2">
    <source>
        <dbReference type="SAM" id="SignalP"/>
    </source>
</evidence>
<reference evidence="3" key="1">
    <citation type="submission" date="2019-04" db="EMBL/GenBank/DDBJ databases">
        <title>Sequencing of skin fungus with MAO and IRED activity.</title>
        <authorList>
            <person name="Marsaioli A.J."/>
            <person name="Bonatto J.M.C."/>
            <person name="Reis Junior O."/>
        </authorList>
    </citation>
    <scope>NUCLEOTIDE SEQUENCE</scope>
    <source>
        <strain evidence="3">30M1</strain>
    </source>
</reference>
<comment type="caution">
    <text evidence="3">The sequence shown here is derived from an EMBL/GenBank/DDBJ whole genome shotgun (WGS) entry which is preliminary data.</text>
</comment>
<dbReference type="PANTHER" id="PTHR38049:SF1">
    <property type="entry name" value="PROTEIN KINASE DOMAIN-CONTAINING PROTEIN"/>
    <property type="match status" value="1"/>
</dbReference>
<evidence type="ECO:0000256" key="1">
    <source>
        <dbReference type="SAM" id="MobiDB-lite"/>
    </source>
</evidence>
<sequence length="286" mass="32718">MALPLGLFLGGCVVAIPVVTGIAQGVEYQKKQNEEAANETRMIKFNLLVNCDSKDPIAREEVDHGTVILRHDKAWVVPRDKNGDPLPPDDSKTLDPPMHAFAGFYIQYPDESRCPPERGLVSTISDDPPMLNWVFCDKDTYELKYNNRSGSIEHIVGEWDWSHDETTMLFQGWEGFVAIDEWDGADEDETTPWGREGLRWALYFDIEDNGLKGRRRGRDMFEVVLERKIQSEEDQLKQLEEADKKMQVKSRGGLTTQFSAPAKERTKEWEKKFGEGKRRKSDASHP</sequence>
<gene>
    <name evidence="3" type="ORF">E8E13_002326</name>
</gene>
<organism evidence="3 4">
    <name type="scientific">Curvularia kusanoi</name>
    <name type="common">Cochliobolus kusanoi</name>
    <dbReference type="NCBI Taxonomy" id="90978"/>
    <lineage>
        <taxon>Eukaryota</taxon>
        <taxon>Fungi</taxon>
        <taxon>Dikarya</taxon>
        <taxon>Ascomycota</taxon>
        <taxon>Pezizomycotina</taxon>
        <taxon>Dothideomycetes</taxon>
        <taxon>Pleosporomycetidae</taxon>
        <taxon>Pleosporales</taxon>
        <taxon>Pleosporineae</taxon>
        <taxon>Pleosporaceae</taxon>
        <taxon>Curvularia</taxon>
    </lineage>
</organism>
<evidence type="ECO:0000313" key="3">
    <source>
        <dbReference type="EMBL" id="KAF2996215.1"/>
    </source>
</evidence>
<feature type="signal peptide" evidence="2">
    <location>
        <begin position="1"/>
        <end position="15"/>
    </location>
</feature>
<feature type="chain" id="PRO_5040424938" evidence="2">
    <location>
        <begin position="16"/>
        <end position="286"/>
    </location>
</feature>
<proteinExistence type="predicted"/>
<keyword evidence="4" id="KW-1185">Reference proteome</keyword>
<dbReference type="Proteomes" id="UP000801428">
    <property type="component" value="Unassembled WGS sequence"/>
</dbReference>
<protein>
    <submittedName>
        <fullName evidence="3">Uncharacterized protein</fullName>
    </submittedName>
</protein>
<dbReference type="EMBL" id="SWKU01000028">
    <property type="protein sequence ID" value="KAF2996215.1"/>
    <property type="molecule type" value="Genomic_DNA"/>
</dbReference>
<dbReference type="AlphaFoldDB" id="A0A9P4W4U5"/>
<keyword evidence="2" id="KW-0732">Signal</keyword>
<feature type="region of interest" description="Disordered" evidence="1">
    <location>
        <begin position="242"/>
        <end position="286"/>
    </location>
</feature>
<evidence type="ECO:0000313" key="4">
    <source>
        <dbReference type="Proteomes" id="UP000801428"/>
    </source>
</evidence>
<feature type="compositionally biased region" description="Basic and acidic residues" evidence="1">
    <location>
        <begin position="262"/>
        <end position="286"/>
    </location>
</feature>
<name>A0A9P4W4U5_CURKU</name>
<dbReference type="OrthoDB" id="3928002at2759"/>
<dbReference type="PANTHER" id="PTHR38049">
    <property type="entry name" value="RICIN B LECTIN DOMAIN-CONTAINING PROTEIN"/>
    <property type="match status" value="1"/>
</dbReference>
<accession>A0A9P4W4U5</accession>